<protein>
    <submittedName>
        <fullName evidence="3">Uncharacterized protein</fullName>
    </submittedName>
</protein>
<dbReference type="EMBL" id="HBFG01000397">
    <property type="protein sequence ID" value="CAD8728544.1"/>
    <property type="molecule type" value="Transcribed_RNA"/>
</dbReference>
<feature type="compositionally biased region" description="Basic and acidic residues" evidence="1">
    <location>
        <begin position="267"/>
        <end position="312"/>
    </location>
</feature>
<evidence type="ECO:0000256" key="1">
    <source>
        <dbReference type="SAM" id="MobiDB-lite"/>
    </source>
</evidence>
<sequence length="336" mass="38271">MKLTQLSLLIAIAGSTEAFMSVPSLLTTKATGLSIFMARSENMKRTNGRERRGRGGPSEYSNGGEDFDYSGGNLKYGTGKYTQRENDGYQGGVNLSKNGRSMQDSVYRDDRRNVDRARGRPRNDFGSRMDEIEDLERGVPREGMRDRMMRNRGRNGGMMRDANDMYDMDNFGDQQFGIRDRMGGGGLLRDMQEERGGRGVYDDFGAAPKIMGGSSHGRGGGYRSRQFASDISNERRRYEEFGHRMDDFDDYEGGGMRRRGGRGGRSNFDRIMGRDGRDEFMGYDEQNRMDYDDYRRDGGSRGMSDRRGRGRDDYEEYGDDYGRDGGDGRLLRDMRR</sequence>
<proteinExistence type="predicted"/>
<feature type="compositionally biased region" description="Polar residues" evidence="1">
    <location>
        <begin position="93"/>
        <end position="104"/>
    </location>
</feature>
<feature type="compositionally biased region" description="Basic and acidic residues" evidence="1">
    <location>
        <begin position="320"/>
        <end position="336"/>
    </location>
</feature>
<dbReference type="AlphaFoldDB" id="A0A7S0TC69"/>
<evidence type="ECO:0000256" key="2">
    <source>
        <dbReference type="SAM" id="SignalP"/>
    </source>
</evidence>
<reference evidence="3" key="1">
    <citation type="submission" date="2021-01" db="EMBL/GenBank/DDBJ databases">
        <authorList>
            <person name="Corre E."/>
            <person name="Pelletier E."/>
            <person name="Niang G."/>
            <person name="Scheremetjew M."/>
            <person name="Finn R."/>
            <person name="Kale V."/>
            <person name="Holt S."/>
            <person name="Cochrane G."/>
            <person name="Meng A."/>
            <person name="Brown T."/>
            <person name="Cohen L."/>
        </authorList>
    </citation>
    <scope>NUCLEOTIDE SEQUENCE</scope>
    <source>
        <strain evidence="3">B596</strain>
    </source>
</reference>
<gene>
    <name evidence="3" type="ORF">PDEL0327_LOCUS290</name>
</gene>
<feature type="chain" id="PRO_5030793055" evidence="2">
    <location>
        <begin position="19"/>
        <end position="336"/>
    </location>
</feature>
<feature type="signal peptide" evidence="2">
    <location>
        <begin position="1"/>
        <end position="18"/>
    </location>
</feature>
<feature type="region of interest" description="Disordered" evidence="1">
    <location>
        <begin position="251"/>
        <end position="336"/>
    </location>
</feature>
<evidence type="ECO:0000313" key="3">
    <source>
        <dbReference type="EMBL" id="CAD8728544.1"/>
    </source>
</evidence>
<feature type="region of interest" description="Disordered" evidence="1">
    <location>
        <begin position="43"/>
        <end position="67"/>
    </location>
</feature>
<organism evidence="3">
    <name type="scientific">Pseudo-nitzschia delicatissima</name>
    <dbReference type="NCBI Taxonomy" id="44447"/>
    <lineage>
        <taxon>Eukaryota</taxon>
        <taxon>Sar</taxon>
        <taxon>Stramenopiles</taxon>
        <taxon>Ochrophyta</taxon>
        <taxon>Bacillariophyta</taxon>
        <taxon>Bacillariophyceae</taxon>
        <taxon>Bacillariophycidae</taxon>
        <taxon>Bacillariales</taxon>
        <taxon>Bacillariaceae</taxon>
        <taxon>Pseudo-nitzschia</taxon>
    </lineage>
</organism>
<accession>A0A7S0TC69</accession>
<feature type="region of interest" description="Disordered" evidence="1">
    <location>
        <begin position="82"/>
        <end position="107"/>
    </location>
</feature>
<keyword evidence="2" id="KW-0732">Signal</keyword>
<name>A0A7S0TC69_9STRA</name>